<protein>
    <submittedName>
        <fullName evidence="2">Uncharacterized protein</fullName>
    </submittedName>
</protein>
<sequence length="609" mass="65751">MSIQLYGHWDLHVVEAVHTWENRYRVEGAASGSGAYPGDVGSQVTADGAAWALVAEHRENASATWKPSDMMIDPGLDRVDVRATIGAEDPLPTPDFRDLRWDARYLGGTLFEAPYRPYAVRPDDLFEMPDGIFEAALGVYLMGVRVINRWGLPFTDTHVLDISAGSRSDLAMRGVRILDSWSQAELASLGQRQLGTGMVLGPLVPGAGKTVYFKVDVRDAAPRKHEVELVCRNLAGMADAGHPARRVRTQIFVSRTSVDPATGEIVSRVQEGTLRMRLREFALDQVNGRKARRDCPPPRRGSTAGTRAVAGSAASVEQRDLLRRALQALLDGRPVDPCLIREILECACASRPGAGHHCDGNGGPRDPGGGRCDDPFYAFPTKFSYTVTPRAPFPGQYGPIPFDDPWWKVLLLIIALLLLIAGALVEAADVAYQDEDLVIGTLGRVRRDDVDAALCVIDTDRALAFLTTLDAQSNEDSQNAVTALDGDITLTAPVMTRAELDAIMVLPASDPQRKVHKSGARTGLTHAIMTGFAPLGHGLASWSIDQLTLETDPDFNELVSQPGDSGSIWVHTATLRPVALHHSGDGSGVLARASLLDDVQGLMDITISG</sequence>
<evidence type="ECO:0000313" key="3">
    <source>
        <dbReference type="Proteomes" id="UP001316189"/>
    </source>
</evidence>
<proteinExistence type="predicted"/>
<organism evidence="2 3">
    <name type="scientific">Cellulomonas chengniuliangii</name>
    <dbReference type="NCBI Taxonomy" id="2968084"/>
    <lineage>
        <taxon>Bacteria</taxon>
        <taxon>Bacillati</taxon>
        <taxon>Actinomycetota</taxon>
        <taxon>Actinomycetes</taxon>
        <taxon>Micrococcales</taxon>
        <taxon>Cellulomonadaceae</taxon>
        <taxon>Cellulomonas</taxon>
    </lineage>
</organism>
<keyword evidence="3" id="KW-1185">Reference proteome</keyword>
<dbReference type="Proteomes" id="UP001316189">
    <property type="component" value="Chromosome"/>
</dbReference>
<name>A0ABY5L520_9CELL</name>
<dbReference type="EMBL" id="CP101988">
    <property type="protein sequence ID" value="UUI75698.1"/>
    <property type="molecule type" value="Genomic_DNA"/>
</dbReference>
<reference evidence="2 3" key="1">
    <citation type="submission" date="2022-07" db="EMBL/GenBank/DDBJ databases">
        <title>Novel species in genus cellulomonas.</title>
        <authorList>
            <person name="Ye L."/>
        </authorList>
    </citation>
    <scope>NUCLEOTIDE SEQUENCE [LARGE SCALE GENOMIC DNA]</scope>
    <source>
        <strain evidence="3">zg-Y338</strain>
    </source>
</reference>
<evidence type="ECO:0000256" key="1">
    <source>
        <dbReference type="SAM" id="MobiDB-lite"/>
    </source>
</evidence>
<feature type="region of interest" description="Disordered" evidence="1">
    <location>
        <begin position="288"/>
        <end position="310"/>
    </location>
</feature>
<dbReference type="RefSeq" id="WP_227568207.1">
    <property type="nucleotide sequence ID" value="NZ_CP101988.1"/>
</dbReference>
<accession>A0ABY5L520</accession>
<evidence type="ECO:0000313" key="2">
    <source>
        <dbReference type="EMBL" id="UUI75698.1"/>
    </source>
</evidence>
<gene>
    <name evidence="2" type="ORF">NP064_01895</name>
</gene>